<accession>A0AAP0HUI2</accession>
<dbReference type="SMART" id="SM00256">
    <property type="entry name" value="FBOX"/>
    <property type="match status" value="1"/>
</dbReference>
<name>A0AAP0HUI2_9MAGN</name>
<dbReference type="EMBL" id="JBBNAE010000008">
    <property type="protein sequence ID" value="KAK9101953.1"/>
    <property type="molecule type" value="Genomic_DNA"/>
</dbReference>
<gene>
    <name evidence="2" type="ORF">Sjap_019207</name>
</gene>
<dbReference type="InterPro" id="IPR036047">
    <property type="entry name" value="F-box-like_dom_sf"/>
</dbReference>
<organism evidence="2 3">
    <name type="scientific">Stephania japonica</name>
    <dbReference type="NCBI Taxonomy" id="461633"/>
    <lineage>
        <taxon>Eukaryota</taxon>
        <taxon>Viridiplantae</taxon>
        <taxon>Streptophyta</taxon>
        <taxon>Embryophyta</taxon>
        <taxon>Tracheophyta</taxon>
        <taxon>Spermatophyta</taxon>
        <taxon>Magnoliopsida</taxon>
        <taxon>Ranunculales</taxon>
        <taxon>Menispermaceae</taxon>
        <taxon>Menispermoideae</taxon>
        <taxon>Cissampelideae</taxon>
        <taxon>Stephania</taxon>
    </lineage>
</organism>
<evidence type="ECO:0000259" key="1">
    <source>
        <dbReference type="PROSITE" id="PS50181"/>
    </source>
</evidence>
<dbReference type="SUPFAM" id="SSF117281">
    <property type="entry name" value="Kelch motif"/>
    <property type="match status" value="1"/>
</dbReference>
<dbReference type="PANTHER" id="PTHR31672">
    <property type="entry name" value="BNACNNG10540D PROTEIN"/>
    <property type="match status" value="1"/>
</dbReference>
<dbReference type="InterPro" id="IPR050796">
    <property type="entry name" value="SCF_F-box_component"/>
</dbReference>
<dbReference type="PROSITE" id="PS50181">
    <property type="entry name" value="FBOX"/>
    <property type="match status" value="1"/>
</dbReference>
<dbReference type="NCBIfam" id="TIGR01640">
    <property type="entry name" value="F_box_assoc_1"/>
    <property type="match status" value="1"/>
</dbReference>
<evidence type="ECO:0000313" key="2">
    <source>
        <dbReference type="EMBL" id="KAK9101953.1"/>
    </source>
</evidence>
<evidence type="ECO:0000313" key="3">
    <source>
        <dbReference type="Proteomes" id="UP001417504"/>
    </source>
</evidence>
<reference evidence="2 3" key="1">
    <citation type="submission" date="2024-01" db="EMBL/GenBank/DDBJ databases">
        <title>Genome assemblies of Stephania.</title>
        <authorList>
            <person name="Yang L."/>
        </authorList>
    </citation>
    <scope>NUCLEOTIDE SEQUENCE [LARGE SCALE GENOMIC DNA]</scope>
    <source>
        <strain evidence="2">QJT</strain>
        <tissue evidence="2">Leaf</tissue>
    </source>
</reference>
<dbReference type="InterPro" id="IPR001810">
    <property type="entry name" value="F-box_dom"/>
</dbReference>
<dbReference type="PANTHER" id="PTHR31672:SF2">
    <property type="entry name" value="F-BOX DOMAIN-CONTAINING PROTEIN"/>
    <property type="match status" value="1"/>
</dbReference>
<feature type="domain" description="F-box" evidence="1">
    <location>
        <begin position="1"/>
        <end position="45"/>
    </location>
</feature>
<proteinExistence type="predicted"/>
<sequence>MWSCTPFDVLSKIFSYLSPDSLASASSTCKQWHTCFKSYPLYTTANKPQHPPWFLAMSTRRMSSSCYAHNMARNRWHSLPLDFLTDPVRAIAPIGSLILCRPSASSTPLQLGLCNPFTKQFKLLPPLTTMRINPAIGVVFGINNKKGTLEDQNQFRIYVAGGMGEGPKGGASYEPTLEVYESEKNKWESVGWMPVEFAVRLTVWTPNESVYSQGTLYWITSARAYSVMCLEIESKQWKEVKVPMADKLEFASLVRRRERIVLVGGTSEGEVCLWELFVRETNWVLIERVPSELGQRFLGCKGSWCTTKCVGSDEAMYLYRELGTGMLVWRAVLEGDGKWEWLWVDGCCSSIRGVPSFPIKGLLIYPSIC</sequence>
<protein>
    <recommendedName>
        <fullName evidence="1">F-box domain-containing protein</fullName>
    </recommendedName>
</protein>
<dbReference type="CDD" id="cd09917">
    <property type="entry name" value="F-box_SF"/>
    <property type="match status" value="1"/>
</dbReference>
<comment type="caution">
    <text evidence="2">The sequence shown here is derived from an EMBL/GenBank/DDBJ whole genome shotgun (WGS) entry which is preliminary data.</text>
</comment>
<keyword evidence="3" id="KW-1185">Reference proteome</keyword>
<dbReference type="Pfam" id="PF12937">
    <property type="entry name" value="F-box-like"/>
    <property type="match status" value="1"/>
</dbReference>
<dbReference type="Gene3D" id="1.20.1280.50">
    <property type="match status" value="1"/>
</dbReference>
<dbReference type="InterPro" id="IPR017451">
    <property type="entry name" value="F-box-assoc_interact_dom"/>
</dbReference>
<dbReference type="InterPro" id="IPR015915">
    <property type="entry name" value="Kelch-typ_b-propeller"/>
</dbReference>
<dbReference type="Proteomes" id="UP001417504">
    <property type="component" value="Unassembled WGS sequence"/>
</dbReference>
<dbReference type="SUPFAM" id="SSF81383">
    <property type="entry name" value="F-box domain"/>
    <property type="match status" value="1"/>
</dbReference>
<dbReference type="AlphaFoldDB" id="A0AAP0HUI2"/>
<dbReference type="Gene3D" id="2.120.10.80">
    <property type="entry name" value="Kelch-type beta propeller"/>
    <property type="match status" value="1"/>
</dbReference>